<accession>A0A4Q2D217</accession>
<keyword evidence="2" id="KW-1185">Reference proteome</keyword>
<comment type="caution">
    <text evidence="1">The sequence shown here is derived from an EMBL/GenBank/DDBJ whole genome shotgun (WGS) entry which is preliminary data.</text>
</comment>
<dbReference type="Proteomes" id="UP000290288">
    <property type="component" value="Unassembled WGS sequence"/>
</dbReference>
<name>A0A4Q2D217_9AGAR</name>
<dbReference type="EMBL" id="SDEE01001279">
    <property type="protein sequence ID" value="RXW12344.1"/>
    <property type="molecule type" value="Genomic_DNA"/>
</dbReference>
<organism evidence="1 2">
    <name type="scientific">Candolleomyces aberdarensis</name>
    <dbReference type="NCBI Taxonomy" id="2316362"/>
    <lineage>
        <taxon>Eukaryota</taxon>
        <taxon>Fungi</taxon>
        <taxon>Dikarya</taxon>
        <taxon>Basidiomycota</taxon>
        <taxon>Agaricomycotina</taxon>
        <taxon>Agaricomycetes</taxon>
        <taxon>Agaricomycetidae</taxon>
        <taxon>Agaricales</taxon>
        <taxon>Agaricineae</taxon>
        <taxon>Psathyrellaceae</taxon>
        <taxon>Candolleomyces</taxon>
    </lineage>
</organism>
<evidence type="ECO:0000313" key="2">
    <source>
        <dbReference type="Proteomes" id="UP000290288"/>
    </source>
</evidence>
<reference evidence="1 2" key="1">
    <citation type="submission" date="2019-01" db="EMBL/GenBank/DDBJ databases">
        <title>Draft genome sequence of Psathyrella aberdarensis IHI B618.</title>
        <authorList>
            <person name="Buettner E."/>
            <person name="Kellner H."/>
        </authorList>
    </citation>
    <scope>NUCLEOTIDE SEQUENCE [LARGE SCALE GENOMIC DNA]</scope>
    <source>
        <strain evidence="1 2">IHI B618</strain>
    </source>
</reference>
<proteinExistence type="predicted"/>
<gene>
    <name evidence="1" type="ORF">EST38_g13509</name>
</gene>
<dbReference type="AlphaFoldDB" id="A0A4Q2D217"/>
<sequence>MSSPTPATSNTAPAEANIIDVDAQGVYISPRLRSFTEALLRDRAVSLNRRLSQTVRNFGIGNVGQAGSVLTPILADVYDNYRLRQLMSPFGIVVPLDIETQRALAVIFCSLRFLGNCDSGGRRDALRVMIVSMLDVDIIHNLCFEEEGNMAKAEADAHRIFAHRNDDELILDVMETLDDEIDGEGNRMRFAYRLNRAMVLGYEEMEGVMGNLGAVVGLAN</sequence>
<protein>
    <submittedName>
        <fullName evidence="1">Uncharacterized protein</fullName>
    </submittedName>
</protein>
<evidence type="ECO:0000313" key="1">
    <source>
        <dbReference type="EMBL" id="RXW12344.1"/>
    </source>
</evidence>
<dbReference type="OrthoDB" id="10316480at2759"/>